<evidence type="ECO:0000313" key="4">
    <source>
        <dbReference type="Proteomes" id="UP000070444"/>
    </source>
</evidence>
<evidence type="ECO:0000256" key="2">
    <source>
        <dbReference type="SAM" id="SignalP"/>
    </source>
</evidence>
<name>A0A137PIQ5_CONC2</name>
<evidence type="ECO:0000256" key="1">
    <source>
        <dbReference type="SAM" id="MobiDB-lite"/>
    </source>
</evidence>
<reference evidence="3 4" key="1">
    <citation type="journal article" date="2015" name="Genome Biol. Evol.">
        <title>Phylogenomic analyses indicate that early fungi evolved digesting cell walls of algal ancestors of land plants.</title>
        <authorList>
            <person name="Chang Y."/>
            <person name="Wang S."/>
            <person name="Sekimoto S."/>
            <person name="Aerts A.L."/>
            <person name="Choi C."/>
            <person name="Clum A."/>
            <person name="LaButti K.M."/>
            <person name="Lindquist E.A."/>
            <person name="Yee Ngan C."/>
            <person name="Ohm R.A."/>
            <person name="Salamov A.A."/>
            <person name="Grigoriev I.V."/>
            <person name="Spatafora J.W."/>
            <person name="Berbee M.L."/>
        </authorList>
    </citation>
    <scope>NUCLEOTIDE SEQUENCE [LARGE SCALE GENOMIC DNA]</scope>
    <source>
        <strain evidence="3 4">NRRL 28638</strain>
    </source>
</reference>
<accession>A0A137PIQ5</accession>
<dbReference type="EMBL" id="KQ964419">
    <property type="protein sequence ID" value="KXN74877.1"/>
    <property type="molecule type" value="Genomic_DNA"/>
</dbReference>
<feature type="signal peptide" evidence="2">
    <location>
        <begin position="1"/>
        <end position="17"/>
    </location>
</feature>
<dbReference type="Proteomes" id="UP000070444">
    <property type="component" value="Unassembled WGS sequence"/>
</dbReference>
<dbReference type="PANTHER" id="PTHR36182">
    <property type="entry name" value="PROTEIN, PUTATIVE (AFU_ORTHOLOGUE AFUA_6G10930)-RELATED"/>
    <property type="match status" value="1"/>
</dbReference>
<gene>
    <name evidence="3" type="ORF">CONCODRAFT_167137</name>
</gene>
<sequence length="226" mass="24976">MLSFSIFIISYFNLIRCHMEMTSPAPRKSQFHSAYLSEQNVDYAMNSPLNNGFPYPCRGYTQGASAGTYSAGSAIHVTIAGEAAHNGGHCQFSLSYDNGENFVVIKDVRNNCLIESGLEFDIVIPPGAPSSDNVVFAWSWINKTGNREYYMNCADIKVQGSNRGRLTGPKLLVANIPGYPLIDEFTVEGSDDGWQWFENRPNLEVGPGGKTREIQKFRQSGQGRQG</sequence>
<dbReference type="AlphaFoldDB" id="A0A137PIQ5"/>
<keyword evidence="4" id="KW-1185">Reference proteome</keyword>
<feature type="chain" id="PRO_5007294929" evidence="2">
    <location>
        <begin position="18"/>
        <end position="226"/>
    </location>
</feature>
<organism evidence="3 4">
    <name type="scientific">Conidiobolus coronatus (strain ATCC 28846 / CBS 209.66 / NRRL 28638)</name>
    <name type="common">Delacroixia coronata</name>
    <dbReference type="NCBI Taxonomy" id="796925"/>
    <lineage>
        <taxon>Eukaryota</taxon>
        <taxon>Fungi</taxon>
        <taxon>Fungi incertae sedis</taxon>
        <taxon>Zoopagomycota</taxon>
        <taxon>Entomophthoromycotina</taxon>
        <taxon>Entomophthoromycetes</taxon>
        <taxon>Entomophthorales</taxon>
        <taxon>Ancylistaceae</taxon>
        <taxon>Conidiobolus</taxon>
    </lineage>
</organism>
<evidence type="ECO:0000313" key="3">
    <source>
        <dbReference type="EMBL" id="KXN74877.1"/>
    </source>
</evidence>
<proteinExistence type="predicted"/>
<keyword evidence="2" id="KW-0732">Signal</keyword>
<dbReference type="OrthoDB" id="2342176at2759"/>
<feature type="region of interest" description="Disordered" evidence="1">
    <location>
        <begin position="205"/>
        <end position="226"/>
    </location>
</feature>
<protein>
    <submittedName>
        <fullName evidence="3">Uncharacterized protein</fullName>
    </submittedName>
</protein>
<dbReference type="Gene3D" id="2.70.50.70">
    <property type="match status" value="1"/>
</dbReference>
<dbReference type="STRING" id="796925.A0A137PIQ5"/>
<feature type="compositionally biased region" description="Polar residues" evidence="1">
    <location>
        <begin position="217"/>
        <end position="226"/>
    </location>
</feature>
<dbReference type="PANTHER" id="PTHR36182:SF1">
    <property type="entry name" value="PROTEIN, PUTATIVE (AFU_ORTHOLOGUE AFUA_6G10930)-RELATED"/>
    <property type="match status" value="1"/>
</dbReference>